<organism evidence="1 2">
    <name type="scientific">Pedobacter lusitanus</name>
    <dbReference type="NCBI Taxonomy" id="1503925"/>
    <lineage>
        <taxon>Bacteria</taxon>
        <taxon>Pseudomonadati</taxon>
        <taxon>Bacteroidota</taxon>
        <taxon>Sphingobacteriia</taxon>
        <taxon>Sphingobacteriales</taxon>
        <taxon>Sphingobacteriaceae</taxon>
        <taxon>Pedobacter</taxon>
    </lineage>
</organism>
<dbReference type="STRING" id="1503925.TH53_19835"/>
<comment type="caution">
    <text evidence="1">The sequence shown here is derived from an EMBL/GenBank/DDBJ whole genome shotgun (WGS) entry which is preliminary data.</text>
</comment>
<accession>A0A0D0GMA8</accession>
<reference evidence="1 2" key="1">
    <citation type="submission" date="2015-01" db="EMBL/GenBank/DDBJ databases">
        <title>Draft genome sequence of Pedobacter sp. NL19 isolated from sludge of an effluent treatment pond in an abandoned uranium mine.</title>
        <authorList>
            <person name="Santos T."/>
            <person name="Caetano T."/>
            <person name="Covas C."/>
            <person name="Cruz A."/>
            <person name="Mendo S."/>
        </authorList>
    </citation>
    <scope>NUCLEOTIDE SEQUENCE [LARGE SCALE GENOMIC DNA]</scope>
    <source>
        <strain evidence="1 2">NL19</strain>
    </source>
</reference>
<gene>
    <name evidence="1" type="ORF">TH53_19835</name>
</gene>
<sequence>MKTAIEYAKSLKLNRDNVEHILSSNSINGTLLVDLTAMLRQYGRQCAERALKDASEKLRQTSGQWNADFNSQRISILNTEIITP</sequence>
<evidence type="ECO:0000313" key="2">
    <source>
        <dbReference type="Proteomes" id="UP000032049"/>
    </source>
</evidence>
<proteinExistence type="predicted"/>
<name>A0A0D0GMA8_9SPHI</name>
<dbReference type="RefSeq" id="WP_041884645.1">
    <property type="nucleotide sequence ID" value="NZ_CP157278.1"/>
</dbReference>
<dbReference type="Proteomes" id="UP000032049">
    <property type="component" value="Unassembled WGS sequence"/>
</dbReference>
<dbReference type="AlphaFoldDB" id="A0A0D0GMA8"/>
<dbReference type="EMBL" id="JXRA01000093">
    <property type="protein sequence ID" value="KIO75591.1"/>
    <property type="molecule type" value="Genomic_DNA"/>
</dbReference>
<evidence type="ECO:0000313" key="1">
    <source>
        <dbReference type="EMBL" id="KIO75591.1"/>
    </source>
</evidence>
<protein>
    <submittedName>
        <fullName evidence="1">Uncharacterized protein</fullName>
    </submittedName>
</protein>
<keyword evidence="2" id="KW-1185">Reference proteome</keyword>